<protein>
    <submittedName>
        <fullName evidence="1">Uncharacterized protein</fullName>
    </submittedName>
</protein>
<proteinExistence type="predicted"/>
<dbReference type="AlphaFoldDB" id="A0A1B0ABC5"/>
<evidence type="ECO:0000313" key="2">
    <source>
        <dbReference type="Proteomes" id="UP000092445"/>
    </source>
</evidence>
<name>A0A1B0ABC5_GLOPL</name>
<dbReference type="Proteomes" id="UP000092445">
    <property type="component" value="Unassembled WGS sequence"/>
</dbReference>
<accession>A0A1B0ABC5</accession>
<organism evidence="1 2">
    <name type="scientific">Glossina pallidipes</name>
    <name type="common">Tsetse fly</name>
    <dbReference type="NCBI Taxonomy" id="7398"/>
    <lineage>
        <taxon>Eukaryota</taxon>
        <taxon>Metazoa</taxon>
        <taxon>Ecdysozoa</taxon>
        <taxon>Arthropoda</taxon>
        <taxon>Hexapoda</taxon>
        <taxon>Insecta</taxon>
        <taxon>Pterygota</taxon>
        <taxon>Neoptera</taxon>
        <taxon>Endopterygota</taxon>
        <taxon>Diptera</taxon>
        <taxon>Brachycera</taxon>
        <taxon>Muscomorpha</taxon>
        <taxon>Hippoboscoidea</taxon>
        <taxon>Glossinidae</taxon>
        <taxon>Glossina</taxon>
    </lineage>
</organism>
<dbReference type="VEuPathDB" id="VectorBase:GPAI040097"/>
<reference evidence="2" key="1">
    <citation type="submission" date="2014-03" db="EMBL/GenBank/DDBJ databases">
        <authorList>
            <person name="Aksoy S."/>
            <person name="Warren W."/>
            <person name="Wilson R.K."/>
        </authorList>
    </citation>
    <scope>NUCLEOTIDE SEQUENCE [LARGE SCALE GENOMIC DNA]</scope>
    <source>
        <strain evidence="2">IAEA</strain>
    </source>
</reference>
<evidence type="ECO:0000313" key="1">
    <source>
        <dbReference type="EnsemblMetazoa" id="GPAI040097-PA"/>
    </source>
</evidence>
<keyword evidence="2" id="KW-1185">Reference proteome</keyword>
<sequence length="146" mass="16854">MAVAAHNSDCDKWLVTSFPSSPQLCHVLTSSHWNEIIAYACNGIWTKATTNFTFNKNFEQVLSRYQFDLDSIYESWARLAKIPDYLKAVLACPYRFTNVLLREVTNSLPNYGMAKAMGKISFEFHYEEEIHGEYLLILQKLTQKDS</sequence>
<reference evidence="1" key="2">
    <citation type="submission" date="2020-05" db="UniProtKB">
        <authorList>
            <consortium name="EnsemblMetazoa"/>
        </authorList>
    </citation>
    <scope>IDENTIFICATION</scope>
    <source>
        <strain evidence="1">IAEA</strain>
    </source>
</reference>
<dbReference type="EnsemblMetazoa" id="GPAI040097-RA">
    <property type="protein sequence ID" value="GPAI040097-PA"/>
    <property type="gene ID" value="GPAI040097"/>
</dbReference>